<name>A0ABX3TUN2_9GAMM</name>
<protein>
    <recommendedName>
        <fullName evidence="3">DUF945 domain-containing protein</fullName>
    </recommendedName>
</protein>
<evidence type="ECO:0008006" key="3">
    <source>
        <dbReference type="Google" id="ProtNLM"/>
    </source>
</evidence>
<evidence type="ECO:0000313" key="1">
    <source>
        <dbReference type="EMBL" id="ORJ18936.1"/>
    </source>
</evidence>
<dbReference type="Proteomes" id="UP000192722">
    <property type="component" value="Unassembled WGS sequence"/>
</dbReference>
<keyword evidence="2" id="KW-1185">Reference proteome</keyword>
<gene>
    <name evidence="1" type="ORF">BS639_22700</name>
</gene>
<evidence type="ECO:0000313" key="2">
    <source>
        <dbReference type="Proteomes" id="UP000192722"/>
    </source>
</evidence>
<dbReference type="EMBL" id="MRWD01000080">
    <property type="protein sequence ID" value="ORJ18936.1"/>
    <property type="molecule type" value="Genomic_DNA"/>
</dbReference>
<dbReference type="RefSeq" id="WP_084984395.1">
    <property type="nucleotide sequence ID" value="NZ_CBCSCF010000005.1"/>
</dbReference>
<proteinExistence type="predicted"/>
<comment type="caution">
    <text evidence="1">The sequence shown here is derived from an EMBL/GenBank/DDBJ whole genome shotgun (WGS) entry which is preliminary data.</text>
</comment>
<dbReference type="Pfam" id="PF06067">
    <property type="entry name" value="DUF932"/>
    <property type="match status" value="1"/>
</dbReference>
<dbReference type="InterPro" id="IPR026325">
    <property type="entry name" value="DUF932"/>
</dbReference>
<sequence>MTRLSSRFGTANIIRRDRPLTNDELAQFVPSVFSEDKHASRSERYTYIPTSSLLDNLRKEGFQPFFACQTRVRDDDKRDHTKHMLRLRRDGQITGKEVPEIILLNSHDGSSSYQMIPGMFRFVCCNGMVCGTRFGEVRVPHKGDVVERVIEGAYEVLNVFERVEEQREAMQCLNLSAAARQAFAHAALNYRYGEEHHPVTESQLLVARRWEDRQNDLWTTYQRVQENLIKGGLTGVSTKGKRAATRAVKGIDGDIKLNRALWVMAEQMLQLAS</sequence>
<organism evidence="1 2">
    <name type="scientific">Rouxiella silvae</name>
    <dbReference type="NCBI Taxonomy" id="1646373"/>
    <lineage>
        <taxon>Bacteria</taxon>
        <taxon>Pseudomonadati</taxon>
        <taxon>Pseudomonadota</taxon>
        <taxon>Gammaproteobacteria</taxon>
        <taxon>Enterobacterales</taxon>
        <taxon>Yersiniaceae</taxon>
        <taxon>Rouxiella</taxon>
    </lineage>
</organism>
<accession>A0ABX3TUN2</accession>
<reference evidence="1 2" key="1">
    <citation type="journal article" date="2017" name="Int. J. Syst. Evol. Microbiol.">
        <title>Rouxiella badensis sp. nov. and Rouxiella silvae sp. nov. isolated from peat bog soil in Germany and emendation of the genus description.</title>
        <authorList>
            <person name="Le Fleche-Mateos A."/>
            <person name="Kugler J.H."/>
            <person name="Hansen S.H."/>
            <person name="Syldatk C."/>
            <person name="Hausmann R."/>
            <person name="Lomprez F."/>
            <person name="Vandenbogaert M."/>
            <person name="Manuguerra J.C."/>
            <person name="Grimont P.A."/>
        </authorList>
    </citation>
    <scope>NUCLEOTIDE SEQUENCE [LARGE SCALE GENOMIC DNA]</scope>
    <source>
        <strain evidence="1 2">213</strain>
    </source>
</reference>